<gene>
    <name evidence="1" type="ORF">WMSIL1_LOCUS7552</name>
</gene>
<evidence type="ECO:0000313" key="1">
    <source>
        <dbReference type="EMBL" id="VUZ48220.1"/>
    </source>
</evidence>
<accession>A0A564YM26</accession>
<reference evidence="1 2" key="1">
    <citation type="submission" date="2019-07" db="EMBL/GenBank/DDBJ databases">
        <authorList>
            <person name="Jastrzebski P J."/>
            <person name="Paukszto L."/>
            <person name="Jastrzebski P J."/>
        </authorList>
    </citation>
    <scope>NUCLEOTIDE SEQUENCE [LARGE SCALE GENOMIC DNA]</scope>
    <source>
        <strain evidence="1 2">WMS-il1</strain>
    </source>
</reference>
<dbReference type="AlphaFoldDB" id="A0A564YM26"/>
<dbReference type="EMBL" id="CABIJS010000277">
    <property type="protein sequence ID" value="VUZ48220.1"/>
    <property type="molecule type" value="Genomic_DNA"/>
</dbReference>
<name>A0A564YM26_HYMDI</name>
<proteinExistence type="predicted"/>
<sequence>MAKIGRNILHNCYQKELFAPSRSFSIDRNPRGCPSSLSDKHRHFPSFKRNVGTYSKPNPREQRISTRNIIEKTSDKKPAWYNEGPDNLDELMDFDDMKIPQINDKAIYKIECSDTSKKEIGSKCIKTTDSDNNLKFRVLGALSKTAISSIKVKQNQLKIHTLREIESCLDVHIHNQEHTCDLSAFNKLLDIVGLRTNSGLDCEPKISKTTVKDDNIDSEKVNPSKNGNSTFNETKCTPAKNFNTYPKCYPSHLLNHTNLGNTFRWYRAMANAASANAFIYQNIDSFSNFESEAQGSQDNGYPYLGYDTEPGQSCENYDYNNQEYFCQNTLGFPINNYVKKVANGLLNPIELQNSGKSFGRQSLQPFLLQQLLRQQQIAKC</sequence>
<protein>
    <submittedName>
        <fullName evidence="1">Uncharacterized protein</fullName>
    </submittedName>
</protein>
<feature type="non-terminal residue" evidence="1">
    <location>
        <position position="380"/>
    </location>
</feature>
<dbReference type="Proteomes" id="UP000321570">
    <property type="component" value="Unassembled WGS sequence"/>
</dbReference>
<organism evidence="1 2">
    <name type="scientific">Hymenolepis diminuta</name>
    <name type="common">Rat tapeworm</name>
    <dbReference type="NCBI Taxonomy" id="6216"/>
    <lineage>
        <taxon>Eukaryota</taxon>
        <taxon>Metazoa</taxon>
        <taxon>Spiralia</taxon>
        <taxon>Lophotrochozoa</taxon>
        <taxon>Platyhelminthes</taxon>
        <taxon>Cestoda</taxon>
        <taxon>Eucestoda</taxon>
        <taxon>Cyclophyllidea</taxon>
        <taxon>Hymenolepididae</taxon>
        <taxon>Hymenolepis</taxon>
    </lineage>
</organism>
<keyword evidence="2" id="KW-1185">Reference proteome</keyword>
<evidence type="ECO:0000313" key="2">
    <source>
        <dbReference type="Proteomes" id="UP000321570"/>
    </source>
</evidence>